<comment type="caution">
    <text evidence="1">The sequence shown here is derived from an EMBL/GenBank/DDBJ whole genome shotgun (WGS) entry which is preliminary data.</text>
</comment>
<evidence type="ECO:0000313" key="1">
    <source>
        <dbReference type="EMBL" id="KAJ7386532.1"/>
    </source>
</evidence>
<organism evidence="1 2">
    <name type="scientific">Desmophyllum pertusum</name>
    <dbReference type="NCBI Taxonomy" id="174260"/>
    <lineage>
        <taxon>Eukaryota</taxon>
        <taxon>Metazoa</taxon>
        <taxon>Cnidaria</taxon>
        <taxon>Anthozoa</taxon>
        <taxon>Hexacorallia</taxon>
        <taxon>Scleractinia</taxon>
        <taxon>Caryophylliina</taxon>
        <taxon>Caryophylliidae</taxon>
        <taxon>Desmophyllum</taxon>
    </lineage>
</organism>
<accession>A0A9X0D421</accession>
<proteinExistence type="predicted"/>
<sequence>MEDKHEIGIDCLLKEGGPTMQDIECLARDICENPEEMKKFYELLGIDANELQDLHGEGLDAIDGAPILSHHMQKKWTDITFQGLAAVLDHRSFNRRDLVVKYCTIQRKHRLI</sequence>
<evidence type="ECO:0000313" key="2">
    <source>
        <dbReference type="Proteomes" id="UP001163046"/>
    </source>
</evidence>
<keyword evidence="2" id="KW-1185">Reference proteome</keyword>
<dbReference type="AlphaFoldDB" id="A0A9X0D421"/>
<gene>
    <name evidence="1" type="ORF">OS493_008668</name>
</gene>
<dbReference type="Proteomes" id="UP001163046">
    <property type="component" value="Unassembled WGS sequence"/>
</dbReference>
<dbReference type="EMBL" id="MU825876">
    <property type="protein sequence ID" value="KAJ7386532.1"/>
    <property type="molecule type" value="Genomic_DNA"/>
</dbReference>
<reference evidence="1" key="1">
    <citation type="submission" date="2023-01" db="EMBL/GenBank/DDBJ databases">
        <title>Genome assembly of the deep-sea coral Lophelia pertusa.</title>
        <authorList>
            <person name="Herrera S."/>
            <person name="Cordes E."/>
        </authorList>
    </citation>
    <scope>NUCLEOTIDE SEQUENCE</scope>
    <source>
        <strain evidence="1">USNM1676648</strain>
        <tissue evidence="1">Polyp</tissue>
    </source>
</reference>
<name>A0A9X0D421_9CNID</name>
<protein>
    <submittedName>
        <fullName evidence="1">Uncharacterized protein</fullName>
    </submittedName>
</protein>